<dbReference type="RefSeq" id="WP_284375593.1">
    <property type="nucleotide sequence ID" value="NZ_BSNN01000002.1"/>
</dbReference>
<reference evidence="3" key="1">
    <citation type="journal article" date="2019" name="Int. J. Syst. Evol. Microbiol.">
        <title>The Global Catalogue of Microorganisms (GCM) 10K type strain sequencing project: providing services to taxonomists for standard genome sequencing and annotation.</title>
        <authorList>
            <consortium name="The Broad Institute Genomics Platform"/>
            <consortium name="The Broad Institute Genome Sequencing Center for Infectious Disease"/>
            <person name="Wu L."/>
            <person name="Ma J."/>
        </authorList>
    </citation>
    <scope>NUCLEOTIDE SEQUENCE [LARGE SCALE GENOMIC DNA]</scope>
    <source>
        <strain evidence="3">NBRC 110140</strain>
    </source>
</reference>
<keyword evidence="3" id="KW-1185">Reference proteome</keyword>
<sequence length="292" mass="32070">MRNISDALKAHLASGNTTICRCWKIQRTDGVILGFSDHDQTLAFEGAVFEAESGLDATALQTAVGLNVDNSEATGALSSDGITSADIGAGKYDDAEVYIWIVNWMDVAQRYMIFRGKLGEITIGARSFSAELRSVSDQLNRPVGRTYLKQCSAQLGDKGCKFALDSENWVREFALRRSKDRSVLYLDPAEDLESDWFSFGTATFLSGENQSVTTVIRSDQIINSERRIELSEKLYFAPQAGDVVRLSVGCDKQAETCGSKFNNIKNFQGFPFVPGEDWSLSFPTSANSISTS</sequence>
<evidence type="ECO:0000313" key="3">
    <source>
        <dbReference type="Proteomes" id="UP001156694"/>
    </source>
</evidence>
<dbReference type="Pfam" id="PF09931">
    <property type="entry name" value="Phage_phiJL001_Gp84_N"/>
    <property type="match status" value="1"/>
</dbReference>
<proteinExistence type="predicted"/>
<feature type="domain" description="Bacteriophage phiJL001 Gp84 C-terminal" evidence="1">
    <location>
        <begin position="195"/>
        <end position="277"/>
    </location>
</feature>
<dbReference type="InterPro" id="IPR018964">
    <property type="entry name" value="Phage_phiJL001_Gp84_C"/>
</dbReference>
<evidence type="ECO:0000259" key="1">
    <source>
        <dbReference type="Pfam" id="PF09356"/>
    </source>
</evidence>
<evidence type="ECO:0000313" key="2">
    <source>
        <dbReference type="EMBL" id="GLQ34061.1"/>
    </source>
</evidence>
<protein>
    <recommendedName>
        <fullName evidence="1">Bacteriophage phiJL001 Gp84 C-terminal domain-containing protein</fullName>
    </recommendedName>
</protein>
<organism evidence="2 3">
    <name type="scientific">Amylibacter marinus</name>
    <dbReference type="NCBI Taxonomy" id="1475483"/>
    <lineage>
        <taxon>Bacteria</taxon>
        <taxon>Pseudomonadati</taxon>
        <taxon>Pseudomonadota</taxon>
        <taxon>Alphaproteobacteria</taxon>
        <taxon>Rhodobacterales</taxon>
        <taxon>Paracoccaceae</taxon>
        <taxon>Amylibacter</taxon>
    </lineage>
</organism>
<dbReference type="Proteomes" id="UP001156694">
    <property type="component" value="Unassembled WGS sequence"/>
</dbReference>
<gene>
    <name evidence="2" type="ORF">GCM10007939_03440</name>
</gene>
<dbReference type="InterPro" id="IPR011928">
    <property type="entry name" value="Phage_phiJL001_Gp84"/>
</dbReference>
<dbReference type="Pfam" id="PF09356">
    <property type="entry name" value="Phage_BR0599"/>
    <property type="match status" value="1"/>
</dbReference>
<comment type="caution">
    <text evidence="2">The sequence shown here is derived from an EMBL/GenBank/DDBJ whole genome shotgun (WGS) entry which is preliminary data.</text>
</comment>
<dbReference type="NCBIfam" id="TIGR02218">
    <property type="entry name" value="phg_TIGR02218"/>
    <property type="match status" value="1"/>
</dbReference>
<dbReference type="EMBL" id="BSNN01000002">
    <property type="protein sequence ID" value="GLQ34061.1"/>
    <property type="molecule type" value="Genomic_DNA"/>
</dbReference>
<name>A0ABQ5VS01_9RHOB</name>
<accession>A0ABQ5VS01</accession>